<keyword evidence="2 5" id="KW-0238">DNA-binding</keyword>
<feature type="region of interest" description="Disordered" evidence="6">
    <location>
        <begin position="453"/>
        <end position="569"/>
    </location>
</feature>
<keyword evidence="4 5" id="KW-0539">Nucleus</keyword>
<evidence type="ECO:0000256" key="2">
    <source>
        <dbReference type="ARBA" id="ARBA00023125"/>
    </source>
</evidence>
<evidence type="ECO:0000313" key="9">
    <source>
        <dbReference type="Proteomes" id="UP001497525"/>
    </source>
</evidence>
<dbReference type="GO" id="GO:0006355">
    <property type="term" value="P:regulation of DNA-templated transcription"/>
    <property type="evidence" value="ECO:0007669"/>
    <property type="project" value="InterPro"/>
</dbReference>
<feature type="DNA-binding region" description="Homeobox" evidence="5">
    <location>
        <begin position="564"/>
        <end position="626"/>
    </location>
</feature>
<dbReference type="InterPro" id="IPR032453">
    <property type="entry name" value="PKNOX/Meis_N"/>
</dbReference>
<comment type="similarity">
    <text evidence="1">Belongs to the TALE/MEIS homeobox family.</text>
</comment>
<dbReference type="GO" id="GO:0005634">
    <property type="term" value="C:nucleus"/>
    <property type="evidence" value="ECO:0007669"/>
    <property type="project" value="UniProtKB-SubCell"/>
</dbReference>
<sequence>MNTDVAVPDEGPNGFVPNSCRLLPNLLSPTSPLSSSKVSPTMLSQPSMENPFFFRPGVFFPTSTPRSSGGLFPPPTQHAPSEIHSTAPPSNPVPPIPGGSGNDLKRQIEAIERQLIQAIHVLRFHLLEIEKVHELCDSFCARYIACLKGKMPLDLVCDDRESAGSTGSASSPFPNWPPTPSLFNDTTDGAQTSSYTPLNGSAGRMGYGNNRPTSPGTAPNSDTFVSDTACTQETEAFKPNVTEETENGSAGTTVAPPTSFNSAVSKVNGSLSSSSTSSIGSTSPSAPRVSTGHSCQVSAATSTTTSNANVSTTDSVPMSTTAESCHGRSPRSPPAPSSYYPGHQPPYTMDSSNSTGSNSYDPTRPPRTAGQFNTNAYYNHYFSQYIRATELNPLQSIIPNLDPSLPYPDNPFSQISHPYDYAYPYSQYGAQPPPDYYRQPGYSTSSMLDAPPGYFPKSARPSSVVHSVQSTPNPALSPRVNNSGASLVEYHGQQPVPARPSSRTRTNKLSSTNGPVRRERPMSGENEHDRSVGRTGDIGASEETGSQKDGTDELDGETRNDMKRQKKRGIFPKVATNIMRAWLFQHLTHPYPSEEQKKQLAQDTGLTILQVNNWFINARRRIVQPMIDQSNRSGHHGYSPAEQTPSCMNYLEAAPYAAYTRAAQAAAAAAGFSNHPNSNDMYLAAAVAAAASAGSSVTGSGENTGRLGTSFANTHCLLDERKPQTEHLPGGGSLMSEFLNPERGSLVGSLSGLDRSDQNCNMSSYNSLLPAVAAAAAANDSPSMNPNVYPSPFPYYGQFDPLNGYPLNNPAFAAYYSSGLPSAGANGFEPSSALPNFYNSNLMANSYGNTYPGRGYRVTSASTESNSSQGSEGSINCGNSHLLGSAALTN</sequence>
<organism evidence="8 9">
    <name type="scientific">Calicophoron daubneyi</name>
    <name type="common">Rumen fluke</name>
    <name type="synonym">Paramphistomum daubneyi</name>
    <dbReference type="NCBI Taxonomy" id="300641"/>
    <lineage>
        <taxon>Eukaryota</taxon>
        <taxon>Metazoa</taxon>
        <taxon>Spiralia</taxon>
        <taxon>Lophotrochozoa</taxon>
        <taxon>Platyhelminthes</taxon>
        <taxon>Trematoda</taxon>
        <taxon>Digenea</taxon>
        <taxon>Plagiorchiida</taxon>
        <taxon>Pronocephalata</taxon>
        <taxon>Paramphistomoidea</taxon>
        <taxon>Paramphistomidae</taxon>
        <taxon>Calicophoron</taxon>
    </lineage>
</organism>
<dbReference type="PANTHER" id="PTHR11850">
    <property type="entry name" value="HOMEOBOX PROTEIN TRANSCRIPTION FACTORS"/>
    <property type="match status" value="1"/>
</dbReference>
<feature type="compositionally biased region" description="Polar residues" evidence="6">
    <location>
        <begin position="247"/>
        <end position="261"/>
    </location>
</feature>
<feature type="compositionally biased region" description="Polar residues" evidence="6">
    <location>
        <begin position="181"/>
        <end position="199"/>
    </location>
</feature>
<evidence type="ECO:0000259" key="7">
    <source>
        <dbReference type="PROSITE" id="PS50071"/>
    </source>
</evidence>
<feature type="compositionally biased region" description="Basic and acidic residues" evidence="6">
    <location>
        <begin position="545"/>
        <end position="563"/>
    </location>
</feature>
<feature type="compositionally biased region" description="Polar residues" evidence="6">
    <location>
        <begin position="349"/>
        <end position="361"/>
    </location>
</feature>
<dbReference type="CDD" id="cd00086">
    <property type="entry name" value="homeodomain"/>
    <property type="match status" value="1"/>
</dbReference>
<evidence type="ECO:0000256" key="4">
    <source>
        <dbReference type="ARBA" id="ARBA00023242"/>
    </source>
</evidence>
<gene>
    <name evidence="8" type="ORF">CDAUBV1_LOCUS3271</name>
</gene>
<name>A0AAV2T4J9_CALDB</name>
<dbReference type="AlphaFoldDB" id="A0AAV2T4J9"/>
<keyword evidence="3 5" id="KW-0371">Homeobox</keyword>
<evidence type="ECO:0000256" key="1">
    <source>
        <dbReference type="ARBA" id="ARBA00009661"/>
    </source>
</evidence>
<comment type="caution">
    <text evidence="8">The sequence shown here is derived from an EMBL/GenBank/DDBJ whole genome shotgun (WGS) entry which is preliminary data.</text>
</comment>
<dbReference type="Pfam" id="PF05920">
    <property type="entry name" value="Homeobox_KN"/>
    <property type="match status" value="1"/>
</dbReference>
<feature type="region of interest" description="Disordered" evidence="6">
    <location>
        <begin position="65"/>
        <end position="103"/>
    </location>
</feature>
<feature type="compositionally biased region" description="Basic and acidic residues" evidence="6">
    <location>
        <begin position="516"/>
        <end position="532"/>
    </location>
</feature>
<dbReference type="InterPro" id="IPR050224">
    <property type="entry name" value="TALE_homeobox"/>
</dbReference>
<feature type="compositionally biased region" description="Polar residues" evidence="6">
    <location>
        <begin position="210"/>
        <end position="234"/>
    </location>
</feature>
<protein>
    <recommendedName>
        <fullName evidence="7">Homeobox domain-containing protein</fullName>
    </recommendedName>
</protein>
<dbReference type="InterPro" id="IPR001356">
    <property type="entry name" value="HD"/>
</dbReference>
<dbReference type="InterPro" id="IPR009057">
    <property type="entry name" value="Homeodomain-like_sf"/>
</dbReference>
<evidence type="ECO:0000256" key="5">
    <source>
        <dbReference type="PROSITE-ProRule" id="PRU00108"/>
    </source>
</evidence>
<proteinExistence type="inferred from homology"/>
<feature type="compositionally biased region" description="Polar residues" evidence="6">
    <location>
        <begin position="460"/>
        <end position="485"/>
    </location>
</feature>
<feature type="region of interest" description="Disordered" evidence="6">
    <location>
        <begin position="160"/>
        <end position="372"/>
    </location>
</feature>
<accession>A0AAV2T4J9</accession>
<dbReference type="SMART" id="SM00389">
    <property type="entry name" value="HOX"/>
    <property type="match status" value="1"/>
</dbReference>
<dbReference type="Pfam" id="PF16493">
    <property type="entry name" value="Meis_PKNOX_N"/>
    <property type="match status" value="1"/>
</dbReference>
<reference evidence="8" key="1">
    <citation type="submission" date="2024-06" db="EMBL/GenBank/DDBJ databases">
        <authorList>
            <person name="Liu X."/>
            <person name="Lenzi L."/>
            <person name="Haldenby T S."/>
            <person name="Uol C."/>
        </authorList>
    </citation>
    <scope>NUCLEOTIDE SEQUENCE</scope>
</reference>
<feature type="compositionally biased region" description="Low complexity" evidence="6">
    <location>
        <begin position="297"/>
        <end position="316"/>
    </location>
</feature>
<dbReference type="EMBL" id="CAXLJL010000079">
    <property type="protein sequence ID" value="CAL5131087.1"/>
    <property type="molecule type" value="Genomic_DNA"/>
</dbReference>
<evidence type="ECO:0000313" key="8">
    <source>
        <dbReference type="EMBL" id="CAL5131087.1"/>
    </source>
</evidence>
<evidence type="ECO:0000256" key="6">
    <source>
        <dbReference type="SAM" id="MobiDB-lite"/>
    </source>
</evidence>
<dbReference type="GO" id="GO:0003677">
    <property type="term" value="F:DNA binding"/>
    <property type="evidence" value="ECO:0007669"/>
    <property type="project" value="UniProtKB-UniRule"/>
</dbReference>
<feature type="compositionally biased region" description="Low complexity" evidence="6">
    <location>
        <begin position="262"/>
        <end position="287"/>
    </location>
</feature>
<dbReference type="Proteomes" id="UP001497525">
    <property type="component" value="Unassembled WGS sequence"/>
</dbReference>
<feature type="compositionally biased region" description="Polar residues" evidence="6">
    <location>
        <begin position="163"/>
        <end position="173"/>
    </location>
</feature>
<dbReference type="PROSITE" id="PS50071">
    <property type="entry name" value="HOMEOBOX_2"/>
    <property type="match status" value="1"/>
</dbReference>
<comment type="subcellular location">
    <subcellularLocation>
        <location evidence="5">Nucleus</location>
    </subcellularLocation>
</comment>
<feature type="domain" description="Homeobox" evidence="7">
    <location>
        <begin position="562"/>
        <end position="625"/>
    </location>
</feature>
<feature type="compositionally biased region" description="Polar residues" evidence="6">
    <location>
        <begin position="501"/>
        <end position="514"/>
    </location>
</feature>
<dbReference type="FunFam" id="1.10.10.60:FF:000004">
    <property type="entry name" value="Meis2 homeobox isoform 2c"/>
    <property type="match status" value="1"/>
</dbReference>
<dbReference type="Gene3D" id="1.10.10.60">
    <property type="entry name" value="Homeodomain-like"/>
    <property type="match status" value="1"/>
</dbReference>
<dbReference type="SUPFAM" id="SSF46689">
    <property type="entry name" value="Homeodomain-like"/>
    <property type="match status" value="1"/>
</dbReference>
<evidence type="ECO:0000256" key="3">
    <source>
        <dbReference type="ARBA" id="ARBA00023155"/>
    </source>
</evidence>
<dbReference type="InterPro" id="IPR008422">
    <property type="entry name" value="KN_HD"/>
</dbReference>